<dbReference type="EMBL" id="JBANMG010000006">
    <property type="protein sequence ID" value="KAK6952484.1"/>
    <property type="molecule type" value="Genomic_DNA"/>
</dbReference>
<evidence type="ECO:0000256" key="2">
    <source>
        <dbReference type="SAM" id="MobiDB-lite"/>
    </source>
</evidence>
<feature type="region of interest" description="Disordered" evidence="2">
    <location>
        <begin position="1"/>
        <end position="24"/>
    </location>
</feature>
<feature type="domain" description="Serine hydrolase" evidence="3">
    <location>
        <begin position="27"/>
        <end position="274"/>
    </location>
</feature>
<dbReference type="InterPro" id="IPR029058">
    <property type="entry name" value="AB_hydrolase_fold"/>
</dbReference>
<keyword evidence="1" id="KW-0378">Hydrolase</keyword>
<proteinExistence type="predicted"/>
<dbReference type="GO" id="GO:0005634">
    <property type="term" value="C:nucleus"/>
    <property type="evidence" value="ECO:0007669"/>
    <property type="project" value="TreeGrafter"/>
</dbReference>
<evidence type="ECO:0000259" key="3">
    <source>
        <dbReference type="Pfam" id="PF03959"/>
    </source>
</evidence>
<accession>A0AAX6MJ16</accession>
<dbReference type="Pfam" id="PF03959">
    <property type="entry name" value="FSH1"/>
    <property type="match status" value="1"/>
</dbReference>
<dbReference type="GO" id="GO:0016787">
    <property type="term" value="F:hydrolase activity"/>
    <property type="evidence" value="ECO:0007669"/>
    <property type="project" value="UniProtKB-KW"/>
</dbReference>
<dbReference type="SUPFAM" id="SSF53474">
    <property type="entry name" value="alpha/beta-Hydrolases"/>
    <property type="match status" value="1"/>
</dbReference>
<evidence type="ECO:0000313" key="4">
    <source>
        <dbReference type="EMBL" id="KAK6952484.1"/>
    </source>
</evidence>
<dbReference type="GO" id="GO:0005737">
    <property type="term" value="C:cytoplasm"/>
    <property type="evidence" value="ECO:0007669"/>
    <property type="project" value="TreeGrafter"/>
</dbReference>
<dbReference type="InterPro" id="IPR005645">
    <property type="entry name" value="FSH-like_dom"/>
</dbReference>
<dbReference type="Proteomes" id="UP001369815">
    <property type="component" value="Unassembled WGS sequence"/>
</dbReference>
<organism evidence="4 5">
    <name type="scientific">Daldinia eschscholtzii</name>
    <dbReference type="NCBI Taxonomy" id="292717"/>
    <lineage>
        <taxon>Eukaryota</taxon>
        <taxon>Fungi</taxon>
        <taxon>Dikarya</taxon>
        <taxon>Ascomycota</taxon>
        <taxon>Pezizomycotina</taxon>
        <taxon>Sordariomycetes</taxon>
        <taxon>Xylariomycetidae</taxon>
        <taxon>Xylariales</taxon>
        <taxon>Hypoxylaceae</taxon>
        <taxon>Daldinia</taxon>
    </lineage>
</organism>
<keyword evidence="5" id="KW-1185">Reference proteome</keyword>
<dbReference type="AlphaFoldDB" id="A0AAX6MJ16"/>
<reference evidence="4 5" key="1">
    <citation type="journal article" date="2024" name="Front Chem Biol">
        <title>Unveiling the potential of Daldinia eschscholtzii MFLUCC 19-0629 through bioactivity and bioinformatics studies for enhanced sustainable agriculture production.</title>
        <authorList>
            <person name="Brooks S."/>
            <person name="Weaver J.A."/>
            <person name="Klomchit A."/>
            <person name="Alharthi S.A."/>
            <person name="Onlamun T."/>
            <person name="Nurani R."/>
            <person name="Vong T.K."/>
            <person name="Alberti F."/>
            <person name="Greco C."/>
        </authorList>
    </citation>
    <scope>NUCLEOTIDE SEQUENCE [LARGE SCALE GENOMIC DNA]</scope>
    <source>
        <strain evidence="4">MFLUCC 19-0629</strain>
    </source>
</reference>
<protein>
    <recommendedName>
        <fullName evidence="3">Serine hydrolase domain-containing protein</fullName>
    </recommendedName>
</protein>
<evidence type="ECO:0000256" key="1">
    <source>
        <dbReference type="ARBA" id="ARBA00022801"/>
    </source>
</evidence>
<feature type="compositionally biased region" description="Polar residues" evidence="2">
    <location>
        <begin position="1"/>
        <end position="10"/>
    </location>
</feature>
<sequence>MSAPATTPASQDPKEASSASKIPKGKTEMKILMLHGYTQSGPLFSSKTKALAKLLAKAVSPAPFNLHPTFLFPTAPHRLRPSDIPGYVPPEGVTAEDADDDVSDSWAWFRKDEATGAYRGFEQGMHAIATAIADAGGDVDGVCGFSQGGAVAALVASALEHPHRDLPPSRPSEAAAAAEPEAAADWSWVPALRKANNNKPLRFCVIYSGFYAPLDSLRWLYDPPIATPTLHFLGSLDTVVEESRSKGLVERCKDPTVIVHPGGHYVPVAKDWAMALVGWLRQRYVDPEAASK</sequence>
<dbReference type="GO" id="GO:0019748">
    <property type="term" value="P:secondary metabolic process"/>
    <property type="evidence" value="ECO:0007669"/>
    <property type="project" value="TreeGrafter"/>
</dbReference>
<name>A0AAX6MJ16_9PEZI</name>
<dbReference type="PANTHER" id="PTHR48070">
    <property type="entry name" value="ESTERASE OVCA2"/>
    <property type="match status" value="1"/>
</dbReference>
<dbReference type="Gene3D" id="3.40.50.1820">
    <property type="entry name" value="alpha/beta hydrolase"/>
    <property type="match status" value="1"/>
</dbReference>
<dbReference type="PANTHER" id="PTHR48070:SF6">
    <property type="entry name" value="ESTERASE OVCA2"/>
    <property type="match status" value="1"/>
</dbReference>
<evidence type="ECO:0000313" key="5">
    <source>
        <dbReference type="Proteomes" id="UP001369815"/>
    </source>
</evidence>
<gene>
    <name evidence="4" type="ORF">Daesc_007023</name>
</gene>
<comment type="caution">
    <text evidence="4">The sequence shown here is derived from an EMBL/GenBank/DDBJ whole genome shotgun (WGS) entry which is preliminary data.</text>
</comment>
<dbReference type="InterPro" id="IPR050593">
    <property type="entry name" value="LovG"/>
</dbReference>